<reference evidence="3 4" key="1">
    <citation type="journal article" date="2024" name="Insects">
        <title>An Improved Chromosome-Level Genome Assembly of the Firefly Pyrocoelia pectoralis.</title>
        <authorList>
            <person name="Fu X."/>
            <person name="Meyer-Rochow V.B."/>
            <person name="Ballantyne L."/>
            <person name="Zhu X."/>
        </authorList>
    </citation>
    <scope>NUCLEOTIDE SEQUENCE [LARGE SCALE GENOMIC DNA]</scope>
    <source>
        <strain evidence="3">XCY_ONT2</strain>
    </source>
</reference>
<evidence type="ECO:0000259" key="2">
    <source>
        <dbReference type="Pfam" id="PF10545"/>
    </source>
</evidence>
<dbReference type="Proteomes" id="UP001329430">
    <property type="component" value="Chromosome 1"/>
</dbReference>
<feature type="compositionally biased region" description="Basic and acidic residues" evidence="1">
    <location>
        <begin position="104"/>
        <end position="117"/>
    </location>
</feature>
<dbReference type="Pfam" id="PF10545">
    <property type="entry name" value="MADF_DNA_bdg"/>
    <property type="match status" value="1"/>
</dbReference>
<dbReference type="InterPro" id="IPR006578">
    <property type="entry name" value="MADF-dom"/>
</dbReference>
<keyword evidence="4" id="KW-1185">Reference proteome</keyword>
<sequence>MVITINCNVHRTEEKRMIHSEECKQRWKNIRDTYMRRKRGKKLPTGSASSKKLRKWHLEDHLQFMNVVDCERETVTNTITEVDETLQDVQETENVELTVETNDPEIREPEDLDKTQCEDPEQPDGDGVPKQSKKRKPITKLSGESILKVFKRNSEERSRLISNILDKPKEQPKEQHPIDLFFESMAMTRARMLMTKKSSKMTLNIRIY</sequence>
<feature type="region of interest" description="Disordered" evidence="1">
    <location>
        <begin position="90"/>
        <end position="138"/>
    </location>
</feature>
<proteinExistence type="predicted"/>
<evidence type="ECO:0000313" key="4">
    <source>
        <dbReference type="Proteomes" id="UP001329430"/>
    </source>
</evidence>
<evidence type="ECO:0000256" key="1">
    <source>
        <dbReference type="SAM" id="MobiDB-lite"/>
    </source>
</evidence>
<dbReference type="AlphaFoldDB" id="A0AAN7VLE4"/>
<name>A0AAN7VLE4_9COLE</name>
<evidence type="ECO:0000313" key="3">
    <source>
        <dbReference type="EMBL" id="KAK5649860.1"/>
    </source>
</evidence>
<dbReference type="EMBL" id="JAVRBK010000001">
    <property type="protein sequence ID" value="KAK5649860.1"/>
    <property type="molecule type" value="Genomic_DNA"/>
</dbReference>
<organism evidence="3 4">
    <name type="scientific">Pyrocoelia pectoralis</name>
    <dbReference type="NCBI Taxonomy" id="417401"/>
    <lineage>
        <taxon>Eukaryota</taxon>
        <taxon>Metazoa</taxon>
        <taxon>Ecdysozoa</taxon>
        <taxon>Arthropoda</taxon>
        <taxon>Hexapoda</taxon>
        <taxon>Insecta</taxon>
        <taxon>Pterygota</taxon>
        <taxon>Neoptera</taxon>
        <taxon>Endopterygota</taxon>
        <taxon>Coleoptera</taxon>
        <taxon>Polyphaga</taxon>
        <taxon>Elateriformia</taxon>
        <taxon>Elateroidea</taxon>
        <taxon>Lampyridae</taxon>
        <taxon>Lampyrinae</taxon>
        <taxon>Pyrocoelia</taxon>
    </lineage>
</organism>
<comment type="caution">
    <text evidence="3">The sequence shown here is derived from an EMBL/GenBank/DDBJ whole genome shotgun (WGS) entry which is preliminary data.</text>
</comment>
<gene>
    <name evidence="3" type="ORF">RI129_000889</name>
</gene>
<accession>A0AAN7VLE4</accession>
<protein>
    <recommendedName>
        <fullName evidence="2">MADF domain-containing protein</fullName>
    </recommendedName>
</protein>
<feature type="domain" description="MADF" evidence="2">
    <location>
        <begin position="17"/>
        <end position="65"/>
    </location>
</feature>